<keyword evidence="4" id="KW-0560">Oxidoreductase</keyword>
<evidence type="ECO:0000313" key="7">
    <source>
        <dbReference type="Proteomes" id="UP000190037"/>
    </source>
</evidence>
<keyword evidence="3 4" id="KW-0479">Metal-binding</keyword>
<dbReference type="InterPro" id="IPR001128">
    <property type="entry name" value="Cyt_P450"/>
</dbReference>
<dbReference type="OrthoDB" id="4746309at2"/>
<organism evidence="6 7">
    <name type="scientific">Embleya scabrispora</name>
    <dbReference type="NCBI Taxonomy" id="159449"/>
    <lineage>
        <taxon>Bacteria</taxon>
        <taxon>Bacillati</taxon>
        <taxon>Actinomycetota</taxon>
        <taxon>Actinomycetes</taxon>
        <taxon>Kitasatosporales</taxon>
        <taxon>Streptomycetaceae</taxon>
        <taxon>Embleya</taxon>
    </lineage>
</organism>
<protein>
    <recommendedName>
        <fullName evidence="8">Cytochrome P450</fullName>
    </recommendedName>
</protein>
<dbReference type="InterPro" id="IPR036396">
    <property type="entry name" value="Cyt_P450_sf"/>
</dbReference>
<dbReference type="GO" id="GO:0005506">
    <property type="term" value="F:iron ion binding"/>
    <property type="evidence" value="ECO:0007669"/>
    <property type="project" value="InterPro"/>
</dbReference>
<dbReference type="RefSeq" id="WP_078981353.1">
    <property type="nucleotide sequence ID" value="NZ_MWQN01000003.1"/>
</dbReference>
<dbReference type="PROSITE" id="PS00086">
    <property type="entry name" value="CYTOCHROME_P450"/>
    <property type="match status" value="1"/>
</dbReference>
<evidence type="ECO:0000256" key="5">
    <source>
        <dbReference type="SAM" id="MobiDB-lite"/>
    </source>
</evidence>
<keyword evidence="3 4" id="KW-0408">Iron</keyword>
<comment type="cofactor">
    <cofactor evidence="1 3">
        <name>heme</name>
        <dbReference type="ChEBI" id="CHEBI:30413"/>
    </cofactor>
</comment>
<dbReference type="STRING" id="159449.B4N89_39460"/>
<dbReference type="PANTHER" id="PTHR24305:SF166">
    <property type="entry name" value="CYTOCHROME P450 12A4, MITOCHONDRIAL-RELATED"/>
    <property type="match status" value="1"/>
</dbReference>
<sequence>MPTAPHPPRDPAPVARAGRAPGAWPMAGHLPHLLRAPLRFLDSLPAHGDLVEIRLGPRPAFVLCHPELARRVMSDGRTFDRVGPLYEGSRAALGNGLATCPHADHRRQRLLMQPAFRTEHLPGYATAMSHEIGIALDRWRPGTTVDMVDEMFALTTTVAVRTLFGSGIDDRDIAELRDSLDTFLKGVYLRALLPAVDAVPTPSSRRYRRGLAGWRAHVARIVADRRAGGAAGRDLLARLLAARDDDGGALGESELHDQVAVLILAGAETTSSALAWSLHLVAGHPDAERALHAEVDAVLDGRVAGPDDLPRLEWTGRVVREALRLYPPAWVLPRTTTRAVDLAGRRLAVGSTLVFSPYILHRHPDFHPEPELFRPEREYADGTGPGAWSRSAFVPFGAGPTKCIGDTFALTESVLALASIAARWRLRPASAAPVRAVPRSVLTPRTLPMRLIPR</sequence>
<feature type="region of interest" description="Disordered" evidence="5">
    <location>
        <begin position="1"/>
        <end position="20"/>
    </location>
</feature>
<dbReference type="Proteomes" id="UP000190037">
    <property type="component" value="Unassembled WGS sequence"/>
</dbReference>
<dbReference type="EMBL" id="MWQN01000003">
    <property type="protein sequence ID" value="OPC78259.1"/>
    <property type="molecule type" value="Genomic_DNA"/>
</dbReference>
<accession>A0A1T3NN99</accession>
<dbReference type="PRINTS" id="PR00463">
    <property type="entry name" value="EP450I"/>
</dbReference>
<dbReference type="InterPro" id="IPR050121">
    <property type="entry name" value="Cytochrome_P450_monoxygenase"/>
</dbReference>
<dbReference type="PRINTS" id="PR00385">
    <property type="entry name" value="P450"/>
</dbReference>
<comment type="caution">
    <text evidence="6">The sequence shown here is derived from an EMBL/GenBank/DDBJ whole genome shotgun (WGS) entry which is preliminary data.</text>
</comment>
<keyword evidence="7" id="KW-1185">Reference proteome</keyword>
<evidence type="ECO:0000256" key="2">
    <source>
        <dbReference type="ARBA" id="ARBA00010617"/>
    </source>
</evidence>
<dbReference type="InterPro" id="IPR002401">
    <property type="entry name" value="Cyt_P450_E_grp-I"/>
</dbReference>
<evidence type="ECO:0000313" key="6">
    <source>
        <dbReference type="EMBL" id="OPC78259.1"/>
    </source>
</evidence>
<dbReference type="AlphaFoldDB" id="A0A1T3NN99"/>
<proteinExistence type="inferred from homology"/>
<dbReference type="Gene3D" id="1.10.630.10">
    <property type="entry name" value="Cytochrome P450"/>
    <property type="match status" value="1"/>
</dbReference>
<dbReference type="SUPFAM" id="SSF48264">
    <property type="entry name" value="Cytochrome P450"/>
    <property type="match status" value="1"/>
</dbReference>
<dbReference type="CDD" id="cd11049">
    <property type="entry name" value="CYP170A1-like"/>
    <property type="match status" value="1"/>
</dbReference>
<reference evidence="6 7" key="1">
    <citation type="submission" date="2017-03" db="EMBL/GenBank/DDBJ databases">
        <title>Draft genome sequence of Streptomyces scabrisporus NF3, endophyte isolated from Amphipterygium adstringens.</title>
        <authorList>
            <person name="Vazquez M."/>
            <person name="Ceapa C.D."/>
            <person name="Rodriguez Luna D."/>
            <person name="Sanchez Esquivel S."/>
        </authorList>
    </citation>
    <scope>NUCLEOTIDE SEQUENCE [LARGE SCALE GENOMIC DNA]</scope>
    <source>
        <strain evidence="6 7">NF3</strain>
    </source>
</reference>
<dbReference type="Pfam" id="PF00067">
    <property type="entry name" value="p450"/>
    <property type="match status" value="1"/>
</dbReference>
<evidence type="ECO:0000256" key="3">
    <source>
        <dbReference type="PIRSR" id="PIRSR602401-1"/>
    </source>
</evidence>
<comment type="similarity">
    <text evidence="2 4">Belongs to the cytochrome P450 family.</text>
</comment>
<evidence type="ECO:0008006" key="8">
    <source>
        <dbReference type="Google" id="ProtNLM"/>
    </source>
</evidence>
<dbReference type="GO" id="GO:0004497">
    <property type="term" value="F:monooxygenase activity"/>
    <property type="evidence" value="ECO:0007669"/>
    <property type="project" value="UniProtKB-KW"/>
</dbReference>
<evidence type="ECO:0000256" key="1">
    <source>
        <dbReference type="ARBA" id="ARBA00001971"/>
    </source>
</evidence>
<keyword evidence="3 4" id="KW-0349">Heme</keyword>
<feature type="binding site" description="axial binding residue" evidence="3">
    <location>
        <position position="403"/>
    </location>
    <ligand>
        <name>heme</name>
        <dbReference type="ChEBI" id="CHEBI:30413"/>
    </ligand>
    <ligandPart>
        <name>Fe</name>
        <dbReference type="ChEBI" id="CHEBI:18248"/>
    </ligandPart>
</feature>
<name>A0A1T3NN99_9ACTN</name>
<dbReference type="GO" id="GO:0016705">
    <property type="term" value="F:oxidoreductase activity, acting on paired donors, with incorporation or reduction of molecular oxygen"/>
    <property type="evidence" value="ECO:0007669"/>
    <property type="project" value="InterPro"/>
</dbReference>
<gene>
    <name evidence="6" type="ORF">B4N89_39460</name>
</gene>
<evidence type="ECO:0000256" key="4">
    <source>
        <dbReference type="RuleBase" id="RU000461"/>
    </source>
</evidence>
<keyword evidence="4" id="KW-0503">Monooxygenase</keyword>
<dbReference type="InterPro" id="IPR017972">
    <property type="entry name" value="Cyt_P450_CS"/>
</dbReference>
<dbReference type="PANTHER" id="PTHR24305">
    <property type="entry name" value="CYTOCHROME P450"/>
    <property type="match status" value="1"/>
</dbReference>
<dbReference type="GO" id="GO:0020037">
    <property type="term" value="F:heme binding"/>
    <property type="evidence" value="ECO:0007669"/>
    <property type="project" value="InterPro"/>
</dbReference>